<dbReference type="InterPro" id="IPR036589">
    <property type="entry name" value="HCY_dom_sf"/>
</dbReference>
<feature type="binding site" evidence="3 4">
    <location>
        <position position="277"/>
    </location>
    <ligand>
        <name>Zn(2+)</name>
        <dbReference type="ChEBI" id="CHEBI:29105"/>
    </ligand>
</feature>
<keyword evidence="1 4" id="KW-0489">Methyltransferase</keyword>
<dbReference type="GO" id="GO:0008168">
    <property type="term" value="F:methyltransferase activity"/>
    <property type="evidence" value="ECO:0007669"/>
    <property type="project" value="UniProtKB-UniRule"/>
</dbReference>
<feature type="binding site" evidence="3 4">
    <location>
        <position position="210"/>
    </location>
    <ligand>
        <name>Zn(2+)</name>
        <dbReference type="ChEBI" id="CHEBI:29105"/>
    </ligand>
</feature>
<dbReference type="PANTHER" id="PTHR11103">
    <property type="entry name" value="SLR1189 PROTEIN"/>
    <property type="match status" value="1"/>
</dbReference>
<evidence type="ECO:0000256" key="2">
    <source>
        <dbReference type="ARBA" id="ARBA00022679"/>
    </source>
</evidence>
<evidence type="ECO:0000313" key="7">
    <source>
        <dbReference type="Proteomes" id="UP000256388"/>
    </source>
</evidence>
<dbReference type="InterPro" id="IPR003726">
    <property type="entry name" value="HCY_dom"/>
</dbReference>
<evidence type="ECO:0000256" key="1">
    <source>
        <dbReference type="ARBA" id="ARBA00022603"/>
    </source>
</evidence>
<comment type="cofactor">
    <cofactor evidence="3">
        <name>Zn(2+)</name>
        <dbReference type="ChEBI" id="CHEBI:29105"/>
    </cofactor>
    <text evidence="3">Binds 1 zinc ion per subunit.</text>
</comment>
<protein>
    <submittedName>
        <fullName evidence="6">5-methyltetrahydrofolate--homocysteine methyltransferase</fullName>
    </submittedName>
</protein>
<dbReference type="GO" id="GO:0032259">
    <property type="term" value="P:methylation"/>
    <property type="evidence" value="ECO:0007669"/>
    <property type="project" value="UniProtKB-KW"/>
</dbReference>
<sequence length="296" mass="31416">MKKEAFLKLLDEKRYLISDGATGTNLMQRGLPQGTAAEYWVLSNPDGILGLHDDFLKAGSDIILTCTFGASMPRLEANGLASHFQAVNQAAVSLAKTAAEKTGALVGGSLGPLGQMLKPLGLLDEADAQRFYQEQAELLSKAGVDLLIIETQFDLAEVGAAVRGVQAVSELPLIVSFSFDRGTRTMMGVSPSQFAKQMTGLGLTSLGINCGKSLDDNLNALKELADATDLPIWFKPNAGLPQLDEEGHPVYDVTPEIMSSRVQSWVDAGARIIGGCCGTSPAHLKAIANQVKTLRS</sequence>
<keyword evidence="7" id="KW-1185">Reference proteome</keyword>
<dbReference type="EMBL" id="QUMS01000001">
    <property type="protein sequence ID" value="REG10970.1"/>
    <property type="molecule type" value="Genomic_DNA"/>
</dbReference>
<feature type="domain" description="Hcy-binding" evidence="5">
    <location>
        <begin position="4"/>
        <end position="291"/>
    </location>
</feature>
<dbReference type="Gene3D" id="3.20.20.330">
    <property type="entry name" value="Homocysteine-binding-like domain"/>
    <property type="match status" value="1"/>
</dbReference>
<name>A0A347ZT23_9CHLR</name>
<accession>A0A347ZT23</accession>
<dbReference type="RefSeq" id="WP_116224119.1">
    <property type="nucleotide sequence ID" value="NZ_AP018437.1"/>
</dbReference>
<dbReference type="Proteomes" id="UP000256388">
    <property type="component" value="Unassembled WGS sequence"/>
</dbReference>
<evidence type="ECO:0000256" key="3">
    <source>
        <dbReference type="PIRSR" id="PIRSR037505-2"/>
    </source>
</evidence>
<reference evidence="6 7" key="1">
    <citation type="submission" date="2018-08" db="EMBL/GenBank/DDBJ databases">
        <title>Genomic Encyclopedia of Type Strains, Phase IV (KMG-IV): sequencing the most valuable type-strain genomes for metagenomic binning, comparative biology and taxonomic classification.</title>
        <authorList>
            <person name="Goeker M."/>
        </authorList>
    </citation>
    <scope>NUCLEOTIDE SEQUENCE [LARGE SCALE GENOMIC DNA]</scope>
    <source>
        <strain evidence="6 7">DSM 23923</strain>
    </source>
</reference>
<feature type="binding site" evidence="3 4">
    <location>
        <position position="276"/>
    </location>
    <ligand>
        <name>Zn(2+)</name>
        <dbReference type="ChEBI" id="CHEBI:29105"/>
    </ligand>
</feature>
<dbReference type="GO" id="GO:0009086">
    <property type="term" value="P:methionine biosynthetic process"/>
    <property type="evidence" value="ECO:0007669"/>
    <property type="project" value="InterPro"/>
</dbReference>
<dbReference type="OrthoDB" id="9803687at2"/>
<comment type="caution">
    <text evidence="6">The sequence shown here is derived from an EMBL/GenBank/DDBJ whole genome shotgun (WGS) entry which is preliminary data.</text>
</comment>
<dbReference type="Pfam" id="PF02574">
    <property type="entry name" value="S-methyl_trans"/>
    <property type="match status" value="1"/>
</dbReference>
<keyword evidence="2 4" id="KW-0808">Transferase</keyword>
<evidence type="ECO:0000313" key="6">
    <source>
        <dbReference type="EMBL" id="REG10970.1"/>
    </source>
</evidence>
<dbReference type="PIRSF" id="PIRSF037505">
    <property type="entry name" value="Betaine_HMT"/>
    <property type="match status" value="1"/>
</dbReference>
<evidence type="ECO:0000259" key="5">
    <source>
        <dbReference type="PROSITE" id="PS50970"/>
    </source>
</evidence>
<evidence type="ECO:0000256" key="4">
    <source>
        <dbReference type="PROSITE-ProRule" id="PRU00333"/>
    </source>
</evidence>
<organism evidence="6 7">
    <name type="scientific">Pelolinea submarina</name>
    <dbReference type="NCBI Taxonomy" id="913107"/>
    <lineage>
        <taxon>Bacteria</taxon>
        <taxon>Bacillati</taxon>
        <taxon>Chloroflexota</taxon>
        <taxon>Anaerolineae</taxon>
        <taxon>Anaerolineales</taxon>
        <taxon>Anaerolineaceae</taxon>
        <taxon>Pelolinea</taxon>
    </lineage>
</organism>
<dbReference type="AlphaFoldDB" id="A0A347ZT23"/>
<keyword evidence="3 4" id="KW-0862">Zinc</keyword>
<dbReference type="InterPro" id="IPR017226">
    <property type="entry name" value="BHMT-like"/>
</dbReference>
<dbReference type="GO" id="GO:0008270">
    <property type="term" value="F:zinc ion binding"/>
    <property type="evidence" value="ECO:0007669"/>
    <property type="project" value="InterPro"/>
</dbReference>
<keyword evidence="3 4" id="KW-0479">Metal-binding</keyword>
<gene>
    <name evidence="6" type="ORF">DFR64_0840</name>
</gene>
<dbReference type="PROSITE" id="PS50970">
    <property type="entry name" value="HCY"/>
    <property type="match status" value="1"/>
</dbReference>
<dbReference type="PANTHER" id="PTHR11103:SF18">
    <property type="entry name" value="SLR1189 PROTEIN"/>
    <property type="match status" value="1"/>
</dbReference>
<proteinExistence type="predicted"/>
<dbReference type="SUPFAM" id="SSF82282">
    <property type="entry name" value="Homocysteine S-methyltransferase"/>
    <property type="match status" value="1"/>
</dbReference>